<evidence type="ECO:0000256" key="7">
    <source>
        <dbReference type="SAM" id="Phobius"/>
    </source>
</evidence>
<dbReference type="Pfam" id="PF13145">
    <property type="entry name" value="Rotamase_2"/>
    <property type="match status" value="1"/>
</dbReference>
<evidence type="ECO:0000256" key="6">
    <source>
        <dbReference type="PROSITE-ProRule" id="PRU00278"/>
    </source>
</evidence>
<keyword evidence="3" id="KW-0732">Signal</keyword>
<dbReference type="PANTHER" id="PTHR47245">
    <property type="entry name" value="PEPTIDYLPROLYL ISOMERASE"/>
    <property type="match status" value="1"/>
</dbReference>
<protein>
    <recommendedName>
        <fullName evidence="2">peptidylprolyl isomerase</fullName>
        <ecNumber evidence="2">5.2.1.8</ecNumber>
    </recommendedName>
</protein>
<evidence type="ECO:0000313" key="9">
    <source>
        <dbReference type="EMBL" id="KMY30710.1"/>
    </source>
</evidence>
<accession>A0A0K9F872</accession>
<evidence type="ECO:0000256" key="1">
    <source>
        <dbReference type="ARBA" id="ARBA00000971"/>
    </source>
</evidence>
<name>A0A0K9F872_9BACI</name>
<evidence type="ECO:0000256" key="4">
    <source>
        <dbReference type="ARBA" id="ARBA00023110"/>
    </source>
</evidence>
<dbReference type="SUPFAM" id="SSF54534">
    <property type="entry name" value="FKBP-like"/>
    <property type="match status" value="1"/>
</dbReference>
<dbReference type="PROSITE" id="PS50198">
    <property type="entry name" value="PPIC_PPIASE_2"/>
    <property type="match status" value="1"/>
</dbReference>
<dbReference type="InterPro" id="IPR050245">
    <property type="entry name" value="PrsA_foldase"/>
</dbReference>
<dbReference type="InterPro" id="IPR023058">
    <property type="entry name" value="PPIase_PpiC_CS"/>
</dbReference>
<proteinExistence type="predicted"/>
<keyword evidence="7" id="KW-1133">Transmembrane helix</keyword>
<evidence type="ECO:0000313" key="10">
    <source>
        <dbReference type="Proteomes" id="UP000037326"/>
    </source>
</evidence>
<comment type="caution">
    <text evidence="9">The sequence shown here is derived from an EMBL/GenBank/DDBJ whole genome shotgun (WGS) entry which is preliminary data.</text>
</comment>
<dbReference type="Gene3D" id="3.10.50.40">
    <property type="match status" value="1"/>
</dbReference>
<keyword evidence="5 6" id="KW-0413">Isomerase</keyword>
<dbReference type="InterPro" id="IPR000297">
    <property type="entry name" value="PPIase_PpiC"/>
</dbReference>
<gene>
    <name evidence="9" type="ORF">ACZ11_15090</name>
</gene>
<dbReference type="AlphaFoldDB" id="A0A0K9F872"/>
<dbReference type="Proteomes" id="UP000037326">
    <property type="component" value="Unassembled WGS sequence"/>
</dbReference>
<comment type="catalytic activity">
    <reaction evidence="1">
        <text>[protein]-peptidylproline (omega=180) = [protein]-peptidylproline (omega=0)</text>
        <dbReference type="Rhea" id="RHEA:16237"/>
        <dbReference type="Rhea" id="RHEA-COMP:10747"/>
        <dbReference type="Rhea" id="RHEA-COMP:10748"/>
        <dbReference type="ChEBI" id="CHEBI:83833"/>
        <dbReference type="ChEBI" id="CHEBI:83834"/>
        <dbReference type="EC" id="5.2.1.8"/>
    </reaction>
</comment>
<reference evidence="10" key="1">
    <citation type="submission" date="2015-07" db="EMBL/GenBank/DDBJ databases">
        <authorList>
            <consortium name="Consortium for Microbial Forensics and Genomics (microFORGE)"/>
            <person name="Knight B.M."/>
            <person name="Roberts D.P."/>
            <person name="Lin D."/>
            <person name="Hari K."/>
            <person name="Fletcher J."/>
            <person name="Melcher U."/>
            <person name="Blagden T."/>
            <person name="Winegar R.A."/>
        </authorList>
    </citation>
    <scope>NUCLEOTIDE SEQUENCE [LARGE SCALE GENOMIC DNA]</scope>
    <source>
        <strain evidence="10">DSM 23493</strain>
    </source>
</reference>
<sequence length="323" mass="36672">MSSTRNRRPLSAATPNQTPLLQRRLKTKPALTVIAILLLGNILWFISWLIPNKDLEIGSDEQVAAVDGDTITRQEWMVAMEERYGKETLQNLVNESVMEKAAKKFKIQVTDKEIDLELALMRSAQDKFDTAMQNLSSEQLRQKIRSQLILDKVLTKDMVIKEDSIEKYYEENQALYNTKTSYRTNFIEVDSKKAAEEALKELKDPSDFSVLAREISVDSASASLGGDIGFLTEKQENVDPAILKAVNELKAGEVSKAFKLANGHYGIVQVQEITEGQSFTYDDVKEHIERELALEQLPQHVTPETFWSEFNATWYYGEAKKGK</sequence>
<keyword evidence="4 6" id="KW-0697">Rotamase</keyword>
<evidence type="ECO:0000256" key="2">
    <source>
        <dbReference type="ARBA" id="ARBA00013194"/>
    </source>
</evidence>
<dbReference type="Gene3D" id="1.10.4030.10">
    <property type="entry name" value="Porin chaperone SurA, peptide-binding domain"/>
    <property type="match status" value="1"/>
</dbReference>
<evidence type="ECO:0000259" key="8">
    <source>
        <dbReference type="PROSITE" id="PS50198"/>
    </source>
</evidence>
<keyword evidence="7" id="KW-0472">Membrane</keyword>
<dbReference type="SUPFAM" id="SSF109998">
    <property type="entry name" value="Triger factor/SurA peptide-binding domain-like"/>
    <property type="match status" value="1"/>
</dbReference>
<dbReference type="EMBL" id="LFXJ01000007">
    <property type="protein sequence ID" value="KMY30710.1"/>
    <property type="molecule type" value="Genomic_DNA"/>
</dbReference>
<dbReference type="InterPro" id="IPR046357">
    <property type="entry name" value="PPIase_dom_sf"/>
</dbReference>
<dbReference type="PATRIC" id="fig|582475.4.peg.2519"/>
<dbReference type="OrthoDB" id="2677468at2"/>
<dbReference type="Pfam" id="PF13624">
    <property type="entry name" value="SurA_N_3"/>
    <property type="match status" value="1"/>
</dbReference>
<evidence type="ECO:0000256" key="5">
    <source>
        <dbReference type="ARBA" id="ARBA00023235"/>
    </source>
</evidence>
<dbReference type="GeneID" id="96599553"/>
<dbReference type="PROSITE" id="PS01096">
    <property type="entry name" value="PPIC_PPIASE_1"/>
    <property type="match status" value="1"/>
</dbReference>
<dbReference type="PANTHER" id="PTHR47245:SF1">
    <property type="entry name" value="FOLDASE PROTEIN PRSA"/>
    <property type="match status" value="1"/>
</dbReference>
<dbReference type="GO" id="GO:0003755">
    <property type="term" value="F:peptidyl-prolyl cis-trans isomerase activity"/>
    <property type="evidence" value="ECO:0007669"/>
    <property type="project" value="UniProtKB-KW"/>
</dbReference>
<feature type="domain" description="PpiC" evidence="8">
    <location>
        <begin position="179"/>
        <end position="271"/>
    </location>
</feature>
<keyword evidence="7" id="KW-0812">Transmembrane</keyword>
<organism evidence="9 10">
    <name type="scientific">Lysinibacillus xylanilyticus</name>
    <dbReference type="NCBI Taxonomy" id="582475"/>
    <lineage>
        <taxon>Bacteria</taxon>
        <taxon>Bacillati</taxon>
        <taxon>Bacillota</taxon>
        <taxon>Bacilli</taxon>
        <taxon>Bacillales</taxon>
        <taxon>Bacillaceae</taxon>
        <taxon>Lysinibacillus</taxon>
    </lineage>
</organism>
<feature type="transmembrane region" description="Helical" evidence="7">
    <location>
        <begin position="30"/>
        <end position="50"/>
    </location>
</feature>
<dbReference type="InterPro" id="IPR027304">
    <property type="entry name" value="Trigger_fact/SurA_dom_sf"/>
</dbReference>
<evidence type="ECO:0000256" key="3">
    <source>
        <dbReference type="ARBA" id="ARBA00022729"/>
    </source>
</evidence>
<dbReference type="RefSeq" id="WP_049667381.1">
    <property type="nucleotide sequence ID" value="NZ_JBIVOC010000038.1"/>
</dbReference>
<dbReference type="EC" id="5.2.1.8" evidence="2"/>